<feature type="region of interest" description="Disordered" evidence="1">
    <location>
        <begin position="165"/>
        <end position="205"/>
    </location>
</feature>
<reference evidence="3 4" key="1">
    <citation type="submission" date="2023-09" db="EMBL/GenBank/DDBJ databases">
        <authorList>
            <person name="Rey-Velasco X."/>
        </authorList>
    </citation>
    <scope>NUCLEOTIDE SEQUENCE [LARGE SCALE GENOMIC DNA]</scope>
    <source>
        <strain evidence="3 4">F363</strain>
    </source>
</reference>
<gene>
    <name evidence="3" type="ORF">RM553_00335</name>
</gene>
<name>A0ABU3C4L2_9FLAO</name>
<dbReference type="PANTHER" id="PTHR39465:SF1">
    <property type="entry name" value="DNA LIGASE D 3'-PHOSPHOESTERASE DOMAIN-CONTAINING PROTEIN"/>
    <property type="match status" value="1"/>
</dbReference>
<dbReference type="Pfam" id="PF13298">
    <property type="entry name" value="LigD_N"/>
    <property type="match status" value="1"/>
</dbReference>
<keyword evidence="4" id="KW-1185">Reference proteome</keyword>
<sequence>MAAKSFLEKYRGKRDFDSSSEPFGDPEIAKGKKDIFVVQKHDATNLHYDFRLLANGVLKSWAVPKGPSTDPDEKRLAIATEDHPVEYADFEGIIPEDQYGGGTVMVWDAGTYTIEKKDKDGNIIPLEKQLENGRASFILNGEKLQGGYSLIRIKKGENEQWLLKKSDDDKADARRNPTSTQNNSVLTGRTMKQIKKDSEDGSGKE</sequence>
<dbReference type="InterPro" id="IPR014144">
    <property type="entry name" value="LigD_PE_domain"/>
</dbReference>
<organism evidence="3 4">
    <name type="scientific">Autumnicola tepida</name>
    <dbReference type="NCBI Taxonomy" id="3075595"/>
    <lineage>
        <taxon>Bacteria</taxon>
        <taxon>Pseudomonadati</taxon>
        <taxon>Bacteroidota</taxon>
        <taxon>Flavobacteriia</taxon>
        <taxon>Flavobacteriales</taxon>
        <taxon>Flavobacteriaceae</taxon>
        <taxon>Autumnicola</taxon>
    </lineage>
</organism>
<feature type="region of interest" description="Disordered" evidence="1">
    <location>
        <begin position="1"/>
        <end position="25"/>
    </location>
</feature>
<accession>A0ABU3C4L2</accession>
<dbReference type="RefSeq" id="WP_311532873.1">
    <property type="nucleotide sequence ID" value="NZ_JAVRHQ010000001.1"/>
</dbReference>
<dbReference type="NCBIfam" id="TIGR02777">
    <property type="entry name" value="LigD_PE_dom"/>
    <property type="match status" value="1"/>
</dbReference>
<dbReference type="EMBL" id="JAVRHQ010000001">
    <property type="protein sequence ID" value="MDT0641264.1"/>
    <property type="molecule type" value="Genomic_DNA"/>
</dbReference>
<feature type="compositionally biased region" description="Basic and acidic residues" evidence="1">
    <location>
        <begin position="165"/>
        <end position="175"/>
    </location>
</feature>
<feature type="compositionally biased region" description="Polar residues" evidence="1">
    <location>
        <begin position="176"/>
        <end position="187"/>
    </location>
</feature>
<comment type="caution">
    <text evidence="3">The sequence shown here is derived from an EMBL/GenBank/DDBJ whole genome shotgun (WGS) entry which is preliminary data.</text>
</comment>
<dbReference type="PANTHER" id="PTHR39465">
    <property type="entry name" value="DNA LIGASE D, 3'-PHOSPHOESTERASE DOMAIN"/>
    <property type="match status" value="1"/>
</dbReference>
<evidence type="ECO:0000259" key="2">
    <source>
        <dbReference type="Pfam" id="PF13298"/>
    </source>
</evidence>
<proteinExistence type="predicted"/>
<protein>
    <submittedName>
        <fullName evidence="3">DNA polymerase ligase N-terminal domain-containing protein</fullName>
    </submittedName>
</protein>
<dbReference type="GO" id="GO:0016874">
    <property type="term" value="F:ligase activity"/>
    <property type="evidence" value="ECO:0007669"/>
    <property type="project" value="UniProtKB-KW"/>
</dbReference>
<keyword evidence="3" id="KW-0436">Ligase</keyword>
<feature type="domain" description="DNA ligase D 3'-phosphoesterase" evidence="2">
    <location>
        <begin position="39"/>
        <end position="152"/>
    </location>
</feature>
<feature type="compositionally biased region" description="Basic and acidic residues" evidence="1">
    <location>
        <begin position="1"/>
        <end position="17"/>
    </location>
</feature>
<dbReference type="Proteomes" id="UP001262889">
    <property type="component" value="Unassembled WGS sequence"/>
</dbReference>
<feature type="compositionally biased region" description="Basic and acidic residues" evidence="1">
    <location>
        <begin position="194"/>
        <end position="205"/>
    </location>
</feature>
<evidence type="ECO:0000313" key="4">
    <source>
        <dbReference type="Proteomes" id="UP001262889"/>
    </source>
</evidence>
<evidence type="ECO:0000256" key="1">
    <source>
        <dbReference type="SAM" id="MobiDB-lite"/>
    </source>
</evidence>
<evidence type="ECO:0000313" key="3">
    <source>
        <dbReference type="EMBL" id="MDT0641264.1"/>
    </source>
</evidence>